<protein>
    <submittedName>
        <fullName evidence="1">Uncharacterized protein</fullName>
    </submittedName>
</protein>
<dbReference type="AlphaFoldDB" id="A0A314UII3"/>
<name>A0A314UII3_PRUYE</name>
<accession>A0A314UII3</accession>
<reference evidence="1 2" key="1">
    <citation type="submission" date="2018-02" db="EMBL/GenBank/DDBJ databases">
        <title>Draft genome of wild Prunus yedoensis var. nudiflora.</title>
        <authorList>
            <person name="Baek S."/>
            <person name="Kim J.-H."/>
            <person name="Choi K."/>
            <person name="Kim G.-B."/>
            <person name="Cho A."/>
            <person name="Jang H."/>
            <person name="Shin C.-H."/>
            <person name="Yu H.-J."/>
            <person name="Mun J.-H."/>
        </authorList>
    </citation>
    <scope>NUCLEOTIDE SEQUENCE [LARGE SCALE GENOMIC DNA]</scope>
    <source>
        <strain evidence="2">cv. Jeju island</strain>
        <tissue evidence="1">Leaf</tissue>
    </source>
</reference>
<organism evidence="1 2">
    <name type="scientific">Prunus yedoensis var. nudiflora</name>
    <dbReference type="NCBI Taxonomy" id="2094558"/>
    <lineage>
        <taxon>Eukaryota</taxon>
        <taxon>Viridiplantae</taxon>
        <taxon>Streptophyta</taxon>
        <taxon>Embryophyta</taxon>
        <taxon>Tracheophyta</taxon>
        <taxon>Spermatophyta</taxon>
        <taxon>Magnoliopsida</taxon>
        <taxon>eudicotyledons</taxon>
        <taxon>Gunneridae</taxon>
        <taxon>Pentapetalae</taxon>
        <taxon>rosids</taxon>
        <taxon>fabids</taxon>
        <taxon>Rosales</taxon>
        <taxon>Rosaceae</taxon>
        <taxon>Amygdaloideae</taxon>
        <taxon>Amygdaleae</taxon>
        <taxon>Prunus</taxon>
    </lineage>
</organism>
<evidence type="ECO:0000313" key="1">
    <source>
        <dbReference type="EMBL" id="PQM36592.1"/>
    </source>
</evidence>
<dbReference type="EMBL" id="PJQY01003534">
    <property type="protein sequence ID" value="PQM36592.1"/>
    <property type="molecule type" value="Genomic_DNA"/>
</dbReference>
<sequence length="81" mass="8805">MSDGIAMGENPGLGYEAERMIPGHCRKTTWMARSFRHGTMGGLADMTSWTEDGGSGCTVVLARCHTTGMAWTPEELGTWRP</sequence>
<proteinExistence type="predicted"/>
<evidence type="ECO:0000313" key="2">
    <source>
        <dbReference type="Proteomes" id="UP000250321"/>
    </source>
</evidence>
<dbReference type="Proteomes" id="UP000250321">
    <property type="component" value="Unassembled WGS sequence"/>
</dbReference>
<keyword evidence="2" id="KW-1185">Reference proteome</keyword>
<gene>
    <name evidence="1" type="ORF">Pyn_00954</name>
</gene>
<comment type="caution">
    <text evidence="1">The sequence shown here is derived from an EMBL/GenBank/DDBJ whole genome shotgun (WGS) entry which is preliminary data.</text>
</comment>